<dbReference type="AlphaFoldDB" id="A0A023Q194"/>
<dbReference type="InterPro" id="IPR010272">
    <property type="entry name" value="T6SS_TssF"/>
</dbReference>
<dbReference type="EMBL" id="KF724688">
    <property type="protein sequence ID" value="AHX39917.1"/>
    <property type="molecule type" value="Genomic_DNA"/>
</dbReference>
<dbReference type="PANTHER" id="PTHR35370">
    <property type="entry name" value="CYTOPLASMIC PROTEIN-RELATED-RELATED"/>
    <property type="match status" value="1"/>
</dbReference>
<protein>
    <submittedName>
        <fullName evidence="1">ImpG</fullName>
    </submittedName>
</protein>
<dbReference type="PANTHER" id="PTHR35370:SF1">
    <property type="entry name" value="TYPE VI SECRETION SYSTEM COMPONENT TSSF1"/>
    <property type="match status" value="1"/>
</dbReference>
<accession>A0A023Q194</accession>
<organism evidence="1">
    <name type="scientific">Pseudoalteromonas luteoviolacea</name>
    <dbReference type="NCBI Taxonomy" id="43657"/>
    <lineage>
        <taxon>Bacteria</taxon>
        <taxon>Pseudomonadati</taxon>
        <taxon>Pseudomonadota</taxon>
        <taxon>Gammaproteobacteria</taxon>
        <taxon>Alteromonadales</taxon>
        <taxon>Pseudoalteromonadaceae</taxon>
        <taxon>Pseudoalteromonas</taxon>
    </lineage>
</organism>
<dbReference type="NCBIfam" id="TIGR03359">
    <property type="entry name" value="VI_chp_6"/>
    <property type="match status" value="1"/>
</dbReference>
<dbReference type="PIRSF" id="PIRSF028304">
    <property type="entry name" value="UCP028304"/>
    <property type="match status" value="1"/>
</dbReference>
<proteinExistence type="predicted"/>
<name>A0A023Q194_9GAMM</name>
<dbReference type="RefSeq" id="WP_052262396.1">
    <property type="nucleotide sequence ID" value="NZ_JAGJEL010000028.1"/>
</dbReference>
<reference evidence="1" key="1">
    <citation type="journal article" date="2014" name="Science">
        <title>Marine tubeworm metamorphosis induced by arrays of bacterial phage tail-like structures.</title>
        <authorList>
            <person name="Shikuma N.J."/>
            <person name="Pilhofer M."/>
            <person name="Weiss G.L."/>
            <person name="Hadfield M.G."/>
            <person name="Jensen G.J."/>
            <person name="Newman D.K."/>
        </authorList>
    </citation>
    <scope>NUCLEOTIDE SEQUENCE</scope>
    <source>
        <strain evidence="1">HI1</strain>
    </source>
</reference>
<evidence type="ECO:0000313" key="1">
    <source>
        <dbReference type="EMBL" id="AHX39917.1"/>
    </source>
</evidence>
<sequence>MDMQQYFDAQMRLLTQAGKEFAQQYPEHAGQLNIDALKDRDPHVERLLEGVAYMTAYTQKRLDESLPEVSEQVLRQVCPLMLSNYPSTTIMQFTPKMTMQGATTVESGTQISSHGDKTTPVVCHFTTSTDTPIAPFEVYAVDYQEFHSGAKLSLKLKRLGQGVVSDYELKSLRFYLCGDTPLCASLYHLMTNASEHIEVSYGSHFDKLTQLLPKSSVSSAFGHGEFGILPNSDQCHPGYALLLDYFNSRERFYFVELNNFHLLKFDANLNTLDIEITSQVKLPPGHKVSHENIMLNCVPAVNLFACDAEPMRCLDNQTEYPITPIQEKSAEAFCFEVTELKGKNRSSGESVDFQSRYTSVFEDEKHLYSLVSKDTGGAAPKVYVQISMDDIDAVQTLSASTLAHNAVWPRQLLKEGDIHVPKANAPFALTMKNVIRPSKMLHCPKQQKHWLLIGLLNMRFSQLADPIQLKKLLALFDWSGRSENQSRIASIVDAHSKPISMLQKGVFVKGLEIHLTINEKQFVCLSDAYHFCDVLHQFFKLYAPINECLQTKVTCVPSYHTWCWQISSGESYQI</sequence>
<dbReference type="OrthoDB" id="9763676at2"/>
<dbReference type="Pfam" id="PF05947">
    <property type="entry name" value="T6SS_TssF"/>
    <property type="match status" value="1"/>
</dbReference>